<dbReference type="Proteomes" id="UP000579153">
    <property type="component" value="Unassembled WGS sequence"/>
</dbReference>
<keyword evidence="2" id="KW-1185">Reference proteome</keyword>
<gene>
    <name evidence="1" type="ORF">HD596_000362</name>
</gene>
<evidence type="ECO:0000313" key="2">
    <source>
        <dbReference type="Proteomes" id="UP000579153"/>
    </source>
</evidence>
<accession>A0A7W9L7L6</accession>
<dbReference type="EMBL" id="JACHMB010000001">
    <property type="protein sequence ID" value="MBB5773606.1"/>
    <property type="molecule type" value="Genomic_DNA"/>
</dbReference>
<name>A0A7W9L7L6_9ACTN</name>
<dbReference type="AlphaFoldDB" id="A0A7W9L7L6"/>
<evidence type="ECO:0000313" key="1">
    <source>
        <dbReference type="EMBL" id="MBB5773606.1"/>
    </source>
</evidence>
<organism evidence="1 2">
    <name type="scientific">Nonomuraea jabiensis</name>
    <dbReference type="NCBI Taxonomy" id="882448"/>
    <lineage>
        <taxon>Bacteria</taxon>
        <taxon>Bacillati</taxon>
        <taxon>Actinomycetota</taxon>
        <taxon>Actinomycetes</taxon>
        <taxon>Streptosporangiales</taxon>
        <taxon>Streptosporangiaceae</taxon>
        <taxon>Nonomuraea</taxon>
    </lineage>
</organism>
<protein>
    <submittedName>
        <fullName evidence="1">Uncharacterized protein</fullName>
    </submittedName>
</protein>
<sequence length="54" mass="5783">MDSGSSVASHYSGQRMASPVLEASGSMAGSRWALARVRDMTSWTRPSREPKVGV</sequence>
<comment type="caution">
    <text evidence="1">The sequence shown here is derived from an EMBL/GenBank/DDBJ whole genome shotgun (WGS) entry which is preliminary data.</text>
</comment>
<reference evidence="1 2" key="1">
    <citation type="submission" date="2020-08" db="EMBL/GenBank/DDBJ databases">
        <title>Sequencing the genomes of 1000 actinobacteria strains.</title>
        <authorList>
            <person name="Klenk H.-P."/>
        </authorList>
    </citation>
    <scope>NUCLEOTIDE SEQUENCE [LARGE SCALE GENOMIC DNA]</scope>
    <source>
        <strain evidence="1 2">DSM 45507</strain>
    </source>
</reference>
<proteinExistence type="predicted"/>